<keyword evidence="4" id="KW-1185">Reference proteome</keyword>
<keyword evidence="1" id="KW-1133">Transmembrane helix</keyword>
<feature type="transmembrane region" description="Helical" evidence="1">
    <location>
        <begin position="94"/>
        <end position="116"/>
    </location>
</feature>
<gene>
    <name evidence="2" type="ORF">Lmor_1094</name>
    <name evidence="3" type="ORF">NCTC12239_01716</name>
</gene>
<accession>A0A378JXL6</accession>
<evidence type="ECO:0000313" key="4">
    <source>
        <dbReference type="Proteomes" id="UP000054985"/>
    </source>
</evidence>
<name>A0A378JXL6_9GAMM</name>
<evidence type="ECO:0000256" key="1">
    <source>
        <dbReference type="SAM" id="Phobius"/>
    </source>
</evidence>
<evidence type="ECO:0000313" key="5">
    <source>
        <dbReference type="Proteomes" id="UP000254040"/>
    </source>
</evidence>
<dbReference type="Proteomes" id="UP000054985">
    <property type="component" value="Unassembled WGS sequence"/>
</dbReference>
<dbReference type="EMBL" id="LNYN01000014">
    <property type="protein sequence ID" value="KTD35647.1"/>
    <property type="molecule type" value="Genomic_DNA"/>
</dbReference>
<protein>
    <submittedName>
        <fullName evidence="3">Type I secretion system LssZ</fullName>
    </submittedName>
</protein>
<evidence type="ECO:0000313" key="3">
    <source>
        <dbReference type="EMBL" id="STX62777.1"/>
    </source>
</evidence>
<feature type="transmembrane region" description="Helical" evidence="1">
    <location>
        <begin position="61"/>
        <end position="82"/>
    </location>
</feature>
<dbReference type="STRING" id="39962.Lmor_1094"/>
<reference evidence="2 4" key="1">
    <citation type="submission" date="2015-11" db="EMBL/GenBank/DDBJ databases">
        <title>Genomic analysis of 38 Legionella species identifies large and diverse effector repertoires.</title>
        <authorList>
            <person name="Burstein D."/>
            <person name="Amaro F."/>
            <person name="Zusman T."/>
            <person name="Lifshitz Z."/>
            <person name="Cohen O."/>
            <person name="Gilbert J.A."/>
            <person name="Pupko T."/>
            <person name="Shuman H.A."/>
            <person name="Segal G."/>
        </authorList>
    </citation>
    <scope>NUCLEOTIDE SEQUENCE [LARGE SCALE GENOMIC DNA]</scope>
    <source>
        <strain evidence="2 4">ATCC 43877</strain>
    </source>
</reference>
<feature type="transmembrane region" description="Helical" evidence="1">
    <location>
        <begin position="6"/>
        <end position="22"/>
    </location>
</feature>
<keyword evidence="1" id="KW-0812">Transmembrane</keyword>
<dbReference type="AlphaFoldDB" id="A0A378JXL6"/>
<sequence length="204" mass="23050">MYNLAKVIHCLFPLIALVLLIIGIKRKAIYYVISALWLSIIALVIHFQSSGGEILGSYFNYMNAAIYSANLIILFIALVRVIDHLSSDSALFRYVSTFIKSLIVIGSILLISNLWINAYFIENRMTGTPVMQVALLQKPEYCSYRYIFYKVAADGSVIYLCPNHYGLVPSIGRLEISPDFITTQLSAPSKKQMLLQQKKRVETN</sequence>
<dbReference type="OrthoDB" id="5652305at2"/>
<proteinExistence type="predicted"/>
<keyword evidence="1" id="KW-0472">Membrane</keyword>
<feature type="transmembrane region" description="Helical" evidence="1">
    <location>
        <begin position="29"/>
        <end position="49"/>
    </location>
</feature>
<dbReference type="EMBL" id="UGOG01000001">
    <property type="protein sequence ID" value="STX62777.1"/>
    <property type="molecule type" value="Genomic_DNA"/>
</dbReference>
<dbReference type="Proteomes" id="UP000254040">
    <property type="component" value="Unassembled WGS sequence"/>
</dbReference>
<dbReference type="RefSeq" id="WP_028384634.1">
    <property type="nucleotide sequence ID" value="NZ_CAAAJG010000014.1"/>
</dbReference>
<reference evidence="3 5" key="2">
    <citation type="submission" date="2018-06" db="EMBL/GenBank/DDBJ databases">
        <authorList>
            <consortium name="Pathogen Informatics"/>
            <person name="Doyle S."/>
        </authorList>
    </citation>
    <scope>NUCLEOTIDE SEQUENCE [LARGE SCALE GENOMIC DNA]</scope>
    <source>
        <strain evidence="3 5">NCTC12239</strain>
    </source>
</reference>
<evidence type="ECO:0000313" key="2">
    <source>
        <dbReference type="EMBL" id="KTD35647.1"/>
    </source>
</evidence>
<organism evidence="3 5">
    <name type="scientific">Legionella moravica</name>
    <dbReference type="NCBI Taxonomy" id="39962"/>
    <lineage>
        <taxon>Bacteria</taxon>
        <taxon>Pseudomonadati</taxon>
        <taxon>Pseudomonadota</taxon>
        <taxon>Gammaproteobacteria</taxon>
        <taxon>Legionellales</taxon>
        <taxon>Legionellaceae</taxon>
        <taxon>Legionella</taxon>
    </lineage>
</organism>